<dbReference type="Proteomes" id="UP001207468">
    <property type="component" value="Unassembled WGS sequence"/>
</dbReference>
<keyword evidence="2" id="KW-1185">Reference proteome</keyword>
<organism evidence="1 2">
    <name type="scientific">Russula earlei</name>
    <dbReference type="NCBI Taxonomy" id="71964"/>
    <lineage>
        <taxon>Eukaryota</taxon>
        <taxon>Fungi</taxon>
        <taxon>Dikarya</taxon>
        <taxon>Basidiomycota</taxon>
        <taxon>Agaricomycotina</taxon>
        <taxon>Agaricomycetes</taxon>
        <taxon>Russulales</taxon>
        <taxon>Russulaceae</taxon>
        <taxon>Russula</taxon>
    </lineage>
</organism>
<sequence>GQPTVVINSPKVASELLERRASSYSDRPRLTVAQEIRNNGLAFTRMNFRD</sequence>
<evidence type="ECO:0000313" key="1">
    <source>
        <dbReference type="EMBL" id="KAI9508629.1"/>
    </source>
</evidence>
<feature type="non-terminal residue" evidence="1">
    <location>
        <position position="50"/>
    </location>
</feature>
<evidence type="ECO:0000313" key="2">
    <source>
        <dbReference type="Proteomes" id="UP001207468"/>
    </source>
</evidence>
<protein>
    <submittedName>
        <fullName evidence="1">Uncharacterized protein</fullName>
    </submittedName>
</protein>
<gene>
    <name evidence="1" type="ORF">F5148DRAFT_950138</name>
</gene>
<name>A0ACC0UC50_9AGAM</name>
<dbReference type="EMBL" id="JAGFNK010000084">
    <property type="protein sequence ID" value="KAI9508629.1"/>
    <property type="molecule type" value="Genomic_DNA"/>
</dbReference>
<feature type="non-terminal residue" evidence="1">
    <location>
        <position position="1"/>
    </location>
</feature>
<proteinExistence type="predicted"/>
<comment type="caution">
    <text evidence="1">The sequence shown here is derived from an EMBL/GenBank/DDBJ whole genome shotgun (WGS) entry which is preliminary data.</text>
</comment>
<reference evidence="1" key="1">
    <citation type="submission" date="2021-03" db="EMBL/GenBank/DDBJ databases">
        <title>Evolutionary priming and transition to the ectomycorrhizal habit in an iconic lineage of mushroom-forming fungi: is preadaptation a requirement?</title>
        <authorList>
            <consortium name="DOE Joint Genome Institute"/>
            <person name="Looney B.P."/>
            <person name="Miyauchi S."/>
            <person name="Morin E."/>
            <person name="Drula E."/>
            <person name="Courty P.E."/>
            <person name="Chicoki N."/>
            <person name="Fauchery L."/>
            <person name="Kohler A."/>
            <person name="Kuo A."/>
            <person name="LaButti K."/>
            <person name="Pangilinan J."/>
            <person name="Lipzen A."/>
            <person name="Riley R."/>
            <person name="Andreopoulos W."/>
            <person name="He G."/>
            <person name="Johnson J."/>
            <person name="Barry K.W."/>
            <person name="Grigoriev I.V."/>
            <person name="Nagy L."/>
            <person name="Hibbett D."/>
            <person name="Henrissat B."/>
            <person name="Matheny P.B."/>
            <person name="Labbe J."/>
            <person name="Martin A.F."/>
        </authorList>
    </citation>
    <scope>NUCLEOTIDE SEQUENCE</scope>
    <source>
        <strain evidence="1">BPL698</strain>
    </source>
</reference>
<accession>A0ACC0UC50</accession>